<evidence type="ECO:0000256" key="1">
    <source>
        <dbReference type="ARBA" id="ARBA00000189"/>
    </source>
</evidence>
<evidence type="ECO:0000256" key="4">
    <source>
        <dbReference type="ARBA" id="ARBA00022617"/>
    </source>
</evidence>
<accession>A0A835R407</accession>
<keyword evidence="5 11" id="KW-0479">Metal-binding</keyword>
<feature type="binding site" evidence="11">
    <location>
        <position position="119"/>
    </location>
    <ligand>
        <name>Ca(2+)</name>
        <dbReference type="ChEBI" id="CHEBI:29108"/>
        <label>1</label>
    </ligand>
</feature>
<protein>
    <recommendedName>
        <fullName evidence="16">Plant heme peroxidase family profile domain-containing protein</fullName>
    </recommendedName>
</protein>
<evidence type="ECO:0000256" key="11">
    <source>
        <dbReference type="PIRSR" id="PIRSR600823-3"/>
    </source>
</evidence>
<dbReference type="GO" id="GO:0046872">
    <property type="term" value="F:metal ion binding"/>
    <property type="evidence" value="ECO:0007669"/>
    <property type="project" value="UniProtKB-KW"/>
</dbReference>
<feature type="binding site" evidence="11">
    <location>
        <position position="125"/>
    </location>
    <ligand>
        <name>Ca(2+)</name>
        <dbReference type="ChEBI" id="CHEBI:29108"/>
        <label>1</label>
    </ligand>
</feature>
<evidence type="ECO:0000256" key="5">
    <source>
        <dbReference type="ARBA" id="ARBA00022723"/>
    </source>
</evidence>
<comment type="catalytic activity">
    <reaction evidence="1">
        <text>2 a phenolic donor + H2O2 = 2 a phenolic radical donor + 2 H2O</text>
        <dbReference type="Rhea" id="RHEA:56136"/>
        <dbReference type="ChEBI" id="CHEBI:15377"/>
        <dbReference type="ChEBI" id="CHEBI:16240"/>
        <dbReference type="ChEBI" id="CHEBI:139520"/>
        <dbReference type="ChEBI" id="CHEBI:139521"/>
        <dbReference type="EC" id="1.11.1.7"/>
    </reaction>
</comment>
<feature type="site" description="Transition state stabilizer" evidence="12">
    <location>
        <position position="111"/>
    </location>
</feature>
<dbReference type="GO" id="GO:0140825">
    <property type="term" value="F:lactoperoxidase activity"/>
    <property type="evidence" value="ECO:0007669"/>
    <property type="project" value="UniProtKB-EC"/>
</dbReference>
<evidence type="ECO:0000256" key="6">
    <source>
        <dbReference type="ARBA" id="ARBA00022837"/>
    </source>
</evidence>
<keyword evidence="9" id="KW-0376">Hydrogen peroxide</keyword>
<keyword evidence="4" id="KW-0349">Heme</keyword>
<keyword evidence="3" id="KW-0575">Peroxidase</keyword>
<dbReference type="PRINTS" id="PR00458">
    <property type="entry name" value="PEROXIDASE"/>
</dbReference>
<organism evidence="17 18">
    <name type="scientific">Vanilla planifolia</name>
    <name type="common">Vanilla</name>
    <dbReference type="NCBI Taxonomy" id="51239"/>
    <lineage>
        <taxon>Eukaryota</taxon>
        <taxon>Viridiplantae</taxon>
        <taxon>Streptophyta</taxon>
        <taxon>Embryophyta</taxon>
        <taxon>Tracheophyta</taxon>
        <taxon>Spermatophyta</taxon>
        <taxon>Magnoliopsida</taxon>
        <taxon>Liliopsida</taxon>
        <taxon>Asparagales</taxon>
        <taxon>Orchidaceae</taxon>
        <taxon>Vanilloideae</taxon>
        <taxon>Vanilleae</taxon>
        <taxon>Vanilla</taxon>
    </lineage>
</organism>
<name>A0A835R407_VANPL</name>
<dbReference type="InterPro" id="IPR002016">
    <property type="entry name" value="Haem_peroxidase"/>
</dbReference>
<comment type="caution">
    <text evidence="17">The sequence shown here is derived from an EMBL/GenBank/DDBJ whole genome shotgun (WGS) entry which is preliminary data.</text>
</comment>
<evidence type="ECO:0000313" key="18">
    <source>
        <dbReference type="Proteomes" id="UP000639772"/>
    </source>
</evidence>
<evidence type="ECO:0000256" key="3">
    <source>
        <dbReference type="ARBA" id="ARBA00022559"/>
    </source>
</evidence>
<feature type="compositionally biased region" description="Polar residues" evidence="15">
    <location>
        <begin position="220"/>
        <end position="238"/>
    </location>
</feature>
<proteinExistence type="inferred from homology"/>
<dbReference type="InterPro" id="IPR000823">
    <property type="entry name" value="Peroxidase_pln"/>
</dbReference>
<evidence type="ECO:0000256" key="15">
    <source>
        <dbReference type="SAM" id="MobiDB-lite"/>
    </source>
</evidence>
<dbReference type="PROSITE" id="PS50873">
    <property type="entry name" value="PEROXIDASE_4"/>
    <property type="match status" value="1"/>
</dbReference>
<evidence type="ECO:0000256" key="12">
    <source>
        <dbReference type="PIRSR" id="PIRSR600823-4"/>
    </source>
</evidence>
<evidence type="ECO:0000259" key="16">
    <source>
        <dbReference type="PROSITE" id="PS50873"/>
    </source>
</evidence>
<evidence type="ECO:0000256" key="13">
    <source>
        <dbReference type="PIRSR" id="PIRSR600823-5"/>
    </source>
</evidence>
<dbReference type="OrthoDB" id="2113341at2759"/>
<dbReference type="Gene3D" id="1.10.520.10">
    <property type="match status" value="1"/>
</dbReference>
<dbReference type="PRINTS" id="PR00461">
    <property type="entry name" value="PLPEROXIDASE"/>
</dbReference>
<dbReference type="AlphaFoldDB" id="A0A835R407"/>
<evidence type="ECO:0000256" key="10">
    <source>
        <dbReference type="PIRSR" id="PIRSR600823-1"/>
    </source>
</evidence>
<dbReference type="EMBL" id="JADCNM010000006">
    <property type="protein sequence ID" value="KAG0478977.1"/>
    <property type="molecule type" value="Genomic_DNA"/>
</dbReference>
<dbReference type="SUPFAM" id="SSF48113">
    <property type="entry name" value="Heme-dependent peroxidases"/>
    <property type="match status" value="1"/>
</dbReference>
<dbReference type="PANTHER" id="PTHR31517:SF3">
    <property type="entry name" value="PEROXIDASE"/>
    <property type="match status" value="1"/>
</dbReference>
<feature type="disulfide bond" evidence="13">
    <location>
        <begin position="117"/>
        <end position="122"/>
    </location>
</feature>
<evidence type="ECO:0000256" key="8">
    <source>
        <dbReference type="ARBA" id="ARBA00023004"/>
    </source>
</evidence>
<feature type="active site" description="Proton acceptor" evidence="10">
    <location>
        <position position="115"/>
    </location>
</feature>
<dbReference type="Proteomes" id="UP000639772">
    <property type="component" value="Chromosome 6"/>
</dbReference>
<evidence type="ECO:0000256" key="14">
    <source>
        <dbReference type="RuleBase" id="RU004241"/>
    </source>
</evidence>
<comment type="cofactor">
    <cofactor evidence="2">
        <name>heme b</name>
        <dbReference type="ChEBI" id="CHEBI:60344"/>
    </cofactor>
</comment>
<keyword evidence="13" id="KW-1015">Disulfide bond</keyword>
<sequence length="238" mass="25834">MSRTSFFQMDEFAICFVKIMNSPAYLCLCACSGFAPIDTHGGQTRSSGPLDVVPLRHIPLPTLTAGFHLSLIPAPAELLRRRLPQRRRHRARAAVEAKFKETVVTIPGTLRLFAHDCFVQGCDASIMISSTAENKAERDHPDNLSLAGDGFDTVVRAKAAVDAVPQCRNKVSCADILVMATRDVIYLANGPRYPVELGRLDGLSSTAASVDGEKYRYRRSTSTNSTPCSATSASLSKT</sequence>
<feature type="binding site" evidence="11">
    <location>
        <position position="123"/>
    </location>
    <ligand>
        <name>Ca(2+)</name>
        <dbReference type="ChEBI" id="CHEBI:29108"/>
        <label>1</label>
    </ligand>
</feature>
<comment type="similarity">
    <text evidence="14">Belongs to the peroxidase family.</text>
</comment>
<keyword evidence="7" id="KW-0560">Oxidoreductase</keyword>
<evidence type="ECO:0000313" key="17">
    <source>
        <dbReference type="EMBL" id="KAG0478977.1"/>
    </source>
</evidence>
<evidence type="ECO:0000256" key="9">
    <source>
        <dbReference type="ARBA" id="ARBA00023324"/>
    </source>
</evidence>
<feature type="binding site" evidence="11">
    <location>
        <position position="137"/>
    </location>
    <ligand>
        <name>Ca(2+)</name>
        <dbReference type="ChEBI" id="CHEBI:29108"/>
        <label>1</label>
    </ligand>
</feature>
<dbReference type="Pfam" id="PF00141">
    <property type="entry name" value="peroxidase"/>
    <property type="match status" value="1"/>
</dbReference>
<dbReference type="GO" id="GO:0042744">
    <property type="term" value="P:hydrogen peroxide catabolic process"/>
    <property type="evidence" value="ECO:0007669"/>
    <property type="project" value="UniProtKB-KW"/>
</dbReference>
<dbReference type="InterPro" id="IPR010255">
    <property type="entry name" value="Haem_peroxidase_sf"/>
</dbReference>
<feature type="region of interest" description="Disordered" evidence="15">
    <location>
        <begin position="218"/>
        <end position="238"/>
    </location>
</feature>
<evidence type="ECO:0000256" key="7">
    <source>
        <dbReference type="ARBA" id="ARBA00023002"/>
    </source>
</evidence>
<keyword evidence="8" id="KW-0408">Iron</keyword>
<dbReference type="GO" id="GO:0020037">
    <property type="term" value="F:heme binding"/>
    <property type="evidence" value="ECO:0007669"/>
    <property type="project" value="InterPro"/>
</dbReference>
<feature type="domain" description="Plant heme peroxidase family profile" evidence="16">
    <location>
        <begin position="92"/>
        <end position="238"/>
    </location>
</feature>
<feature type="binding site" evidence="11">
    <location>
        <position position="121"/>
    </location>
    <ligand>
        <name>Ca(2+)</name>
        <dbReference type="ChEBI" id="CHEBI:29108"/>
        <label>1</label>
    </ligand>
</feature>
<keyword evidence="6 11" id="KW-0106">Calcium</keyword>
<reference evidence="17 18" key="1">
    <citation type="journal article" date="2020" name="Nat. Food">
        <title>A phased Vanilla planifolia genome enables genetic improvement of flavour and production.</title>
        <authorList>
            <person name="Hasing T."/>
            <person name="Tang H."/>
            <person name="Brym M."/>
            <person name="Khazi F."/>
            <person name="Huang T."/>
            <person name="Chambers A.H."/>
        </authorList>
    </citation>
    <scope>NUCLEOTIDE SEQUENCE [LARGE SCALE GENOMIC DNA]</scope>
    <source>
        <tissue evidence="17">Leaf</tissue>
    </source>
</reference>
<evidence type="ECO:0000256" key="2">
    <source>
        <dbReference type="ARBA" id="ARBA00001970"/>
    </source>
</evidence>
<dbReference type="GO" id="GO:0006979">
    <property type="term" value="P:response to oxidative stress"/>
    <property type="evidence" value="ECO:0007669"/>
    <property type="project" value="InterPro"/>
</dbReference>
<dbReference type="PANTHER" id="PTHR31517">
    <property type="match status" value="1"/>
</dbReference>
<comment type="cofactor">
    <cofactor evidence="11">
        <name>Ca(2+)</name>
        <dbReference type="ChEBI" id="CHEBI:29108"/>
    </cofactor>
    <text evidence="11">Binds 2 calcium ions per subunit.</text>
</comment>
<gene>
    <name evidence="17" type="ORF">HPP92_013696</name>
</gene>
<feature type="binding site" evidence="11">
    <location>
        <position position="116"/>
    </location>
    <ligand>
        <name>Ca(2+)</name>
        <dbReference type="ChEBI" id="CHEBI:29108"/>
        <label>1</label>
    </ligand>
</feature>